<feature type="signal peptide" evidence="1">
    <location>
        <begin position="1"/>
        <end position="17"/>
    </location>
</feature>
<evidence type="ECO:0000256" key="1">
    <source>
        <dbReference type="SAM" id="SignalP"/>
    </source>
</evidence>
<dbReference type="Gene3D" id="3.40.50.1110">
    <property type="entry name" value="SGNH hydrolase"/>
    <property type="match status" value="1"/>
</dbReference>
<dbReference type="Proteomes" id="UP001303115">
    <property type="component" value="Unassembled WGS sequence"/>
</dbReference>
<organism evidence="3 4">
    <name type="scientific">Parachaetomium inaequale</name>
    <dbReference type="NCBI Taxonomy" id="2588326"/>
    <lineage>
        <taxon>Eukaryota</taxon>
        <taxon>Fungi</taxon>
        <taxon>Dikarya</taxon>
        <taxon>Ascomycota</taxon>
        <taxon>Pezizomycotina</taxon>
        <taxon>Sordariomycetes</taxon>
        <taxon>Sordariomycetidae</taxon>
        <taxon>Sordariales</taxon>
        <taxon>Chaetomiaceae</taxon>
        <taxon>Parachaetomium</taxon>
    </lineage>
</organism>
<dbReference type="EMBL" id="MU854329">
    <property type="protein sequence ID" value="KAK4043314.1"/>
    <property type="molecule type" value="Genomic_DNA"/>
</dbReference>
<keyword evidence="4" id="KW-1185">Reference proteome</keyword>
<reference evidence="4" key="1">
    <citation type="journal article" date="2023" name="Mol. Phylogenet. Evol.">
        <title>Genome-scale phylogeny and comparative genomics of the fungal order Sordariales.</title>
        <authorList>
            <person name="Hensen N."/>
            <person name="Bonometti L."/>
            <person name="Westerberg I."/>
            <person name="Brannstrom I.O."/>
            <person name="Guillou S."/>
            <person name="Cros-Aarteil S."/>
            <person name="Calhoun S."/>
            <person name="Haridas S."/>
            <person name="Kuo A."/>
            <person name="Mondo S."/>
            <person name="Pangilinan J."/>
            <person name="Riley R."/>
            <person name="LaButti K."/>
            <person name="Andreopoulos B."/>
            <person name="Lipzen A."/>
            <person name="Chen C."/>
            <person name="Yan M."/>
            <person name="Daum C."/>
            <person name="Ng V."/>
            <person name="Clum A."/>
            <person name="Steindorff A."/>
            <person name="Ohm R.A."/>
            <person name="Martin F."/>
            <person name="Silar P."/>
            <person name="Natvig D.O."/>
            <person name="Lalanne C."/>
            <person name="Gautier V."/>
            <person name="Ament-Velasquez S.L."/>
            <person name="Kruys A."/>
            <person name="Hutchinson M.I."/>
            <person name="Powell A.J."/>
            <person name="Barry K."/>
            <person name="Miller A.N."/>
            <person name="Grigoriev I.V."/>
            <person name="Debuchy R."/>
            <person name="Gladieux P."/>
            <person name="Hiltunen Thoren M."/>
            <person name="Johannesson H."/>
        </authorList>
    </citation>
    <scope>NUCLEOTIDE SEQUENCE [LARGE SCALE GENOMIC DNA]</scope>
    <source>
        <strain evidence="4">CBS 284.82</strain>
    </source>
</reference>
<comment type="caution">
    <text evidence="3">The sequence shown here is derived from an EMBL/GenBank/DDBJ whole genome shotgun (WGS) entry which is preliminary data.</text>
</comment>
<proteinExistence type="predicted"/>
<keyword evidence="3" id="KW-0378">Hydrolase</keyword>
<evidence type="ECO:0000259" key="2">
    <source>
        <dbReference type="Pfam" id="PF13472"/>
    </source>
</evidence>
<dbReference type="InterPro" id="IPR013830">
    <property type="entry name" value="SGNH_hydro"/>
</dbReference>
<dbReference type="AlphaFoldDB" id="A0AAN6PLN1"/>
<feature type="domain" description="SGNH hydrolase-type esterase" evidence="2">
    <location>
        <begin position="35"/>
        <end position="210"/>
    </location>
</feature>
<dbReference type="GO" id="GO:0016787">
    <property type="term" value="F:hydrolase activity"/>
    <property type="evidence" value="ECO:0007669"/>
    <property type="project" value="UniProtKB-KW"/>
</dbReference>
<gene>
    <name evidence="3" type="ORF">C8A01DRAFT_13138</name>
</gene>
<feature type="chain" id="PRO_5042838033" evidence="1">
    <location>
        <begin position="18"/>
        <end position="247"/>
    </location>
</feature>
<sequence length="247" mass="25755">MKFSPLALLAAPLLAMAAPLVDCAAAKTPAFFLAGDSTTAVDGGWGDGFVDLLRNGAIGQNKGHSGATTASFVAGGDWKAVLDLVKNNKAKHDCYVTIQFGHNDQKATSGLSIAQFQTNLQNMANEVKSAGATPIILTSLTRRTFKSGVLDDSLANVSEAAKKAAAAVGVTMLDLNAASRKYVQAIGQSNADTYNLAEGDRTHLNDHGMAVFARMVADLILGWKPALSASITRDEALSKKIADGVYA</sequence>
<dbReference type="InterPro" id="IPR037459">
    <property type="entry name" value="RhgT-like"/>
</dbReference>
<protein>
    <submittedName>
        <fullName evidence="3">SGNH hydrolase-type esterase domain-containing protein</fullName>
    </submittedName>
</protein>
<evidence type="ECO:0000313" key="4">
    <source>
        <dbReference type="Proteomes" id="UP001303115"/>
    </source>
</evidence>
<dbReference type="Pfam" id="PF13472">
    <property type="entry name" value="Lipase_GDSL_2"/>
    <property type="match status" value="1"/>
</dbReference>
<evidence type="ECO:0000313" key="3">
    <source>
        <dbReference type="EMBL" id="KAK4043314.1"/>
    </source>
</evidence>
<keyword evidence="1" id="KW-0732">Signal</keyword>
<dbReference type="SUPFAM" id="SSF52266">
    <property type="entry name" value="SGNH hydrolase"/>
    <property type="match status" value="1"/>
</dbReference>
<dbReference type="PANTHER" id="PTHR43695:SF2">
    <property type="entry name" value="PUTATIVE (AFU_ORTHOLOGUE AFUA_2G17250)-RELATED"/>
    <property type="match status" value="1"/>
</dbReference>
<accession>A0AAN6PLN1</accession>
<dbReference type="PANTHER" id="PTHR43695">
    <property type="entry name" value="PUTATIVE (AFU_ORTHOLOGUE AFUA_2G17250)-RELATED"/>
    <property type="match status" value="1"/>
</dbReference>
<dbReference type="CDD" id="cd01821">
    <property type="entry name" value="Rhamnogalacturan_acetylesterase_like"/>
    <property type="match status" value="1"/>
</dbReference>
<dbReference type="InterPro" id="IPR036514">
    <property type="entry name" value="SGNH_hydro_sf"/>
</dbReference>
<name>A0AAN6PLN1_9PEZI</name>